<reference evidence="1" key="1">
    <citation type="submission" date="2021-05" db="EMBL/GenBank/DDBJ databases">
        <title>Complete genome sequence of the cellulolytic planctomycete Telmatocola sphagniphila SP2T and characterization of the first cellulase from planctomycetes.</title>
        <authorList>
            <person name="Rakitin A.L."/>
            <person name="Beletsky A.V."/>
            <person name="Naumoff D.G."/>
            <person name="Kulichevskaya I.S."/>
            <person name="Mardanov A.V."/>
            <person name="Ravin N.V."/>
            <person name="Dedysh S.N."/>
        </authorList>
    </citation>
    <scope>NUCLEOTIDE SEQUENCE</scope>
    <source>
        <strain evidence="1">SP2T</strain>
    </source>
</reference>
<dbReference type="AlphaFoldDB" id="A0A8E6B5Q3"/>
<keyword evidence="2" id="KW-1185">Reference proteome</keyword>
<dbReference type="KEGG" id="tsph:KIH39_00230"/>
<evidence type="ECO:0000313" key="2">
    <source>
        <dbReference type="Proteomes" id="UP000676194"/>
    </source>
</evidence>
<accession>A0A8E6B5Q3</accession>
<sequence length="420" mass="48228">MTVPANMKFVVGSIINLRSNKLQMVFLFSIIMFMNSSGGYSLEAQDLKAPPPLNPQENINLNIKLNSEWIRELENTYESHLVSKSRVRSSISEITEIGKNHALYTHALKLDYNYCIQEANYGTALEIANKLMEHDPNNSNYENLREYAKLHVTPPSLNEWRKIVDRALLRNQFSDSELFNLIVGSCLLKDTKLIKHFISVNAFDKDVRLVSLKGYLNYAVFNDNRKAISLFNRALSDGSGDCLQSFALRYRSQFWGLSGDSDKMIFDLALAVATDRDSSRNKFDSLTSFFSDPVIFFQKPIMSSILANAEHTTFEEDLNFERKSICLISALIKARYFEIAYDKVKQLEMFSTESIYPSILRYNLALAEGKQELAIKILETERLKANYHEFWDALLIENWIHNEQIYGANKEKALLIVKKG</sequence>
<gene>
    <name evidence="1" type="ORF">KIH39_00230</name>
</gene>
<dbReference type="SUPFAM" id="SSF81901">
    <property type="entry name" value="HCP-like"/>
    <property type="match status" value="1"/>
</dbReference>
<evidence type="ECO:0000313" key="1">
    <source>
        <dbReference type="EMBL" id="QVL32382.1"/>
    </source>
</evidence>
<dbReference type="Proteomes" id="UP000676194">
    <property type="component" value="Chromosome"/>
</dbReference>
<proteinExistence type="predicted"/>
<dbReference type="EMBL" id="CP074694">
    <property type="protein sequence ID" value="QVL32382.1"/>
    <property type="molecule type" value="Genomic_DNA"/>
</dbReference>
<organism evidence="1 2">
    <name type="scientific">Telmatocola sphagniphila</name>
    <dbReference type="NCBI Taxonomy" id="1123043"/>
    <lineage>
        <taxon>Bacteria</taxon>
        <taxon>Pseudomonadati</taxon>
        <taxon>Planctomycetota</taxon>
        <taxon>Planctomycetia</taxon>
        <taxon>Gemmatales</taxon>
        <taxon>Gemmataceae</taxon>
    </lineage>
</organism>
<dbReference type="RefSeq" id="WP_213497275.1">
    <property type="nucleotide sequence ID" value="NZ_CP074694.1"/>
</dbReference>
<name>A0A8E6B5Q3_9BACT</name>
<protein>
    <submittedName>
        <fullName evidence="1">Uncharacterized protein</fullName>
    </submittedName>
</protein>